<dbReference type="Pfam" id="PF13628">
    <property type="entry name" value="DUF4142"/>
    <property type="match status" value="1"/>
</dbReference>
<feature type="domain" description="DUF4142" evidence="1">
    <location>
        <begin position="37"/>
        <end position="169"/>
    </location>
</feature>
<evidence type="ECO:0000313" key="2">
    <source>
        <dbReference type="EMBL" id="TWJ00712.1"/>
    </source>
</evidence>
<accession>A0A562U4G5</accession>
<dbReference type="InterPro" id="IPR012347">
    <property type="entry name" value="Ferritin-like"/>
</dbReference>
<evidence type="ECO:0000259" key="1">
    <source>
        <dbReference type="Pfam" id="PF13628"/>
    </source>
</evidence>
<comment type="caution">
    <text evidence="2">The sequence shown here is derived from an EMBL/GenBank/DDBJ whole genome shotgun (WGS) entry which is preliminary data.</text>
</comment>
<dbReference type="Gene3D" id="1.20.1260.10">
    <property type="match status" value="1"/>
</dbReference>
<reference evidence="2 3" key="1">
    <citation type="submission" date="2019-07" db="EMBL/GenBank/DDBJ databases">
        <title>Genomic Encyclopedia of Archaeal and Bacterial Type Strains, Phase II (KMG-II): from individual species to whole genera.</title>
        <authorList>
            <person name="Goeker M."/>
        </authorList>
    </citation>
    <scope>NUCLEOTIDE SEQUENCE [LARGE SCALE GENOMIC DNA]</scope>
    <source>
        <strain evidence="2 3">ATCC BAA-1854</strain>
    </source>
</reference>
<gene>
    <name evidence="2" type="ORF">JN11_01968</name>
</gene>
<dbReference type="PANTHER" id="PTHR38593">
    <property type="entry name" value="BLR2558 PROTEIN"/>
    <property type="match status" value="1"/>
</dbReference>
<evidence type="ECO:0000313" key="3">
    <source>
        <dbReference type="Proteomes" id="UP000317010"/>
    </source>
</evidence>
<keyword evidence="3" id="KW-1185">Reference proteome</keyword>
<dbReference type="EMBL" id="VLLI01000005">
    <property type="protein sequence ID" value="TWJ00712.1"/>
    <property type="molecule type" value="Genomic_DNA"/>
</dbReference>
<dbReference type="RefSeq" id="WP_144912050.1">
    <property type="nucleotide sequence ID" value="NZ_VLLI01000005.1"/>
</dbReference>
<sequence>MKNLITPVLGLIILLTIACNNRHAKNYNNSSVDSAGASFIKNGITGGLTEIKASGEAITNSNNQRVIALAKMMIDDHTTAGDELTKIKTDKQVSGADSISAEHQLLIENLSKKTGTAFDKEYLQMMVADHIEAVKLFTAGSHNPDTEISKFAAATLPVIQTHLDSANAILLSLK</sequence>
<dbReference type="InterPro" id="IPR025419">
    <property type="entry name" value="DUF4142"/>
</dbReference>
<dbReference type="PANTHER" id="PTHR38593:SF1">
    <property type="entry name" value="BLR2558 PROTEIN"/>
    <property type="match status" value="1"/>
</dbReference>
<dbReference type="PROSITE" id="PS51257">
    <property type="entry name" value="PROKAR_LIPOPROTEIN"/>
    <property type="match status" value="1"/>
</dbReference>
<dbReference type="OrthoDB" id="883203at2"/>
<organism evidence="2 3">
    <name type="scientific">Mucilaginibacter frigoritolerans</name>
    <dbReference type="NCBI Taxonomy" id="652788"/>
    <lineage>
        <taxon>Bacteria</taxon>
        <taxon>Pseudomonadati</taxon>
        <taxon>Bacteroidota</taxon>
        <taxon>Sphingobacteriia</taxon>
        <taxon>Sphingobacteriales</taxon>
        <taxon>Sphingobacteriaceae</taxon>
        <taxon>Mucilaginibacter</taxon>
    </lineage>
</organism>
<name>A0A562U4G5_9SPHI</name>
<protein>
    <submittedName>
        <fullName evidence="2">Putative membrane protein</fullName>
    </submittedName>
</protein>
<dbReference type="Proteomes" id="UP000317010">
    <property type="component" value="Unassembled WGS sequence"/>
</dbReference>
<dbReference type="AlphaFoldDB" id="A0A562U4G5"/>
<proteinExistence type="predicted"/>